<feature type="region of interest" description="Disordered" evidence="4">
    <location>
        <begin position="774"/>
        <end position="844"/>
    </location>
</feature>
<feature type="repeat" description="RCC1" evidence="3">
    <location>
        <begin position="1092"/>
        <end position="1147"/>
    </location>
</feature>
<dbReference type="PRINTS" id="PR00633">
    <property type="entry name" value="RCCNDNSATION"/>
</dbReference>
<feature type="repeat" description="RCC1" evidence="3">
    <location>
        <begin position="1148"/>
        <end position="1176"/>
    </location>
</feature>
<dbReference type="InterPro" id="IPR051553">
    <property type="entry name" value="Ran_GTPase-activating"/>
</dbReference>
<dbReference type="InterPro" id="IPR058923">
    <property type="entry name" value="RCC1-like_dom"/>
</dbReference>
<dbReference type="SUPFAM" id="SSF50985">
    <property type="entry name" value="RCC1/BLIP-II"/>
    <property type="match status" value="1"/>
</dbReference>
<dbReference type="STRING" id="48709.A0A1D2MYZ1"/>
<dbReference type="Proteomes" id="UP000094527">
    <property type="component" value="Unassembled WGS sequence"/>
</dbReference>
<dbReference type="PANTHER" id="PTHR45982:SF1">
    <property type="entry name" value="REGULATOR OF CHROMOSOME CONDENSATION"/>
    <property type="match status" value="1"/>
</dbReference>
<dbReference type="GO" id="GO:0005737">
    <property type="term" value="C:cytoplasm"/>
    <property type="evidence" value="ECO:0007669"/>
    <property type="project" value="TreeGrafter"/>
</dbReference>
<accession>A0A1D2MYZ1</accession>
<feature type="repeat" description="RCC1" evidence="3">
    <location>
        <begin position="851"/>
        <end position="900"/>
    </location>
</feature>
<evidence type="ECO:0000256" key="4">
    <source>
        <dbReference type="SAM" id="MobiDB-lite"/>
    </source>
</evidence>
<sequence>MERFKATKARKKYLTTAGKHGVVVLPGNVEEVSINRCIQGPETHQEATFDYVEYMELNRLQALLHQVQRLEDAKKNPKVKSKANPPTDEQVKRLLESRYGPMDFDSPEAEGILQTMKESLMEQEEVEPNCPEIQIQLMERGIDYRNPSLAAEQLISLINVKFGGKLKFYQTLNPREASGEWFVVPRGDPELVRMKNFEQVPHPSKEYVIERVIRGVNGCHQQFVLEHHAPQAPEEVERPLTNLHLYDPKFEFSFVPPHRIFTREPKYSPYEEENLGIPKIMSKNIIQYLNNFPLGITPTAFLERIKKDNKGQVYIGGMRPSEVLRSHHSSEIWFANDVVPGLPELMLPGFLKNVVSLDVVLKRIWHAINCIVGMKSFVTVEHLLWLIEQIYSLKFDPEMWNFDNMQSFIMFCNKRFGASELAVHRLVTRMGNKEVYMEYVLIDSKYWRHHVEQIHGVDGPANLMSLRPIPAPGYYLHRGDEIDAYSNHLSEHGALEAVVECMTDPFNMFLVDEFLLAERDDFMTKLQYNDVVQRTRQSNPPAANAVDVGLYMLAFTKFKEYLTTTKCFRVLVVCKTNDFGSWYQVYAIDYGYVGDVAVKNLRYMPRGHEFQRPAFAIPVQVDFRPTTKLMKKRFKGCNSTLQNICKNLVKRNVSVKLGGAKFIRKFGCCKWTINCYTKTMTKDFDAYEIHYPDVETMIANIYVNLELEKEKQGNSQQQQSSNNMCKSKRNMSVFENGVSVDAAMLDESSEAVAMNAQVPSVNDAAVDHPAILAGDAEMPSNGDIVNENPSNSESDAVDQPRLNVNDNGSGVEPPPEQVDEVDAVNENDTGVSESSGESRKRKLPLPATEGGVLHFFGMAGRQYGVSEDQQSFPLIVESLKDKRIIAVACGKSHNIVLDDTGTVWSFGNNADNALGRPTPDKPFAINAGRVEIGKPVVQVSAGGSHSAALTEDGDVYAWGCFKSYQYKDRTFSTYGLIPEDVANRQSRETPTLISAHLGIQITKISSGENHLVMLGADKNVYSCGSNGYGQLGRQPQKIMRVTRSMGRVSGKPVPEEEFLLRPTLVKLARGPKIENIWTGLYTTFCSKAGPEGIHFAFGLNDCMQCGILNELKDRGIVTYPFRKTHLRDRKWRQVTGGRNHTIGLSQGGQVYTFGSPQYGKLGVRMVYLDEAWLNPS</sequence>
<dbReference type="PANTHER" id="PTHR45982">
    <property type="entry name" value="REGULATOR OF CHROMOSOME CONDENSATION"/>
    <property type="match status" value="1"/>
</dbReference>
<evidence type="ECO:0000259" key="5">
    <source>
        <dbReference type="Pfam" id="PF25390"/>
    </source>
</evidence>
<dbReference type="AlphaFoldDB" id="A0A1D2MYZ1"/>
<dbReference type="PROSITE" id="PS50012">
    <property type="entry name" value="RCC1_3"/>
    <property type="match status" value="5"/>
</dbReference>
<dbReference type="InterPro" id="IPR000408">
    <property type="entry name" value="Reg_chr_condens"/>
</dbReference>
<evidence type="ECO:0000313" key="6">
    <source>
        <dbReference type="EMBL" id="ODM97865.1"/>
    </source>
</evidence>
<evidence type="ECO:0000256" key="2">
    <source>
        <dbReference type="ARBA" id="ARBA00022737"/>
    </source>
</evidence>
<dbReference type="Pfam" id="PF25390">
    <property type="entry name" value="WD40_RLD"/>
    <property type="match status" value="1"/>
</dbReference>
<feature type="repeat" description="RCC1" evidence="3">
    <location>
        <begin position="953"/>
        <end position="1017"/>
    </location>
</feature>
<feature type="domain" description="RCC1-like" evidence="5">
    <location>
        <begin position="857"/>
        <end position="1164"/>
    </location>
</feature>
<keyword evidence="7" id="KW-1185">Reference proteome</keyword>
<feature type="compositionally biased region" description="Polar residues" evidence="4">
    <location>
        <begin position="826"/>
        <end position="835"/>
    </location>
</feature>
<comment type="caution">
    <text evidence="6">The sequence shown here is derived from an EMBL/GenBank/DDBJ whole genome shotgun (WGS) entry which is preliminary data.</text>
</comment>
<dbReference type="PROSITE" id="PS00626">
    <property type="entry name" value="RCC1_2"/>
    <property type="match status" value="3"/>
</dbReference>
<evidence type="ECO:0000313" key="7">
    <source>
        <dbReference type="Proteomes" id="UP000094527"/>
    </source>
</evidence>
<name>A0A1D2MYZ1_ORCCI</name>
<dbReference type="InterPro" id="IPR009091">
    <property type="entry name" value="RCC1/BLIP-II"/>
</dbReference>
<gene>
    <name evidence="6" type="ORF">Ocin01_08817</name>
</gene>
<keyword evidence="1" id="KW-0344">Guanine-nucleotide releasing factor</keyword>
<keyword evidence="2" id="KW-0677">Repeat</keyword>
<protein>
    <submittedName>
        <fullName evidence="6">Regulator of chromosome condensation</fullName>
    </submittedName>
</protein>
<dbReference type="GO" id="GO:0005085">
    <property type="term" value="F:guanyl-nucleotide exchange factor activity"/>
    <property type="evidence" value="ECO:0007669"/>
    <property type="project" value="TreeGrafter"/>
</dbReference>
<organism evidence="6 7">
    <name type="scientific">Orchesella cincta</name>
    <name type="common">Springtail</name>
    <name type="synonym">Podura cincta</name>
    <dbReference type="NCBI Taxonomy" id="48709"/>
    <lineage>
        <taxon>Eukaryota</taxon>
        <taxon>Metazoa</taxon>
        <taxon>Ecdysozoa</taxon>
        <taxon>Arthropoda</taxon>
        <taxon>Hexapoda</taxon>
        <taxon>Collembola</taxon>
        <taxon>Entomobryomorpha</taxon>
        <taxon>Entomobryoidea</taxon>
        <taxon>Orchesellidae</taxon>
        <taxon>Orchesellinae</taxon>
        <taxon>Orchesella</taxon>
    </lineage>
</organism>
<reference evidence="6 7" key="1">
    <citation type="journal article" date="2016" name="Genome Biol. Evol.">
        <title>Gene Family Evolution Reflects Adaptation to Soil Environmental Stressors in the Genome of the Collembolan Orchesella cincta.</title>
        <authorList>
            <person name="Faddeeva-Vakhrusheva A."/>
            <person name="Derks M.F."/>
            <person name="Anvar S.Y."/>
            <person name="Agamennone V."/>
            <person name="Suring W."/>
            <person name="Smit S."/>
            <person name="van Straalen N.M."/>
            <person name="Roelofs D."/>
        </authorList>
    </citation>
    <scope>NUCLEOTIDE SEQUENCE [LARGE SCALE GENOMIC DNA]</scope>
    <source>
        <tissue evidence="6">Mixed pool</tissue>
    </source>
</reference>
<proteinExistence type="predicted"/>
<feature type="repeat" description="RCC1" evidence="3">
    <location>
        <begin position="901"/>
        <end position="952"/>
    </location>
</feature>
<evidence type="ECO:0000256" key="3">
    <source>
        <dbReference type="PROSITE-ProRule" id="PRU00235"/>
    </source>
</evidence>
<dbReference type="OrthoDB" id="61110at2759"/>
<dbReference type="Gene3D" id="2.130.10.30">
    <property type="entry name" value="Regulator of chromosome condensation 1/beta-lactamase-inhibitor protein II"/>
    <property type="match status" value="1"/>
</dbReference>
<dbReference type="EMBL" id="LJIJ01000400">
    <property type="protein sequence ID" value="ODM97865.1"/>
    <property type="molecule type" value="Genomic_DNA"/>
</dbReference>
<evidence type="ECO:0000256" key="1">
    <source>
        <dbReference type="ARBA" id="ARBA00022658"/>
    </source>
</evidence>